<dbReference type="InterPro" id="IPR036291">
    <property type="entry name" value="NAD(P)-bd_dom_sf"/>
</dbReference>
<reference evidence="2 3" key="1">
    <citation type="journal article" date="2019" name="Int. J. Syst. Evol. Microbiol.">
        <title>The Global Catalogue of Microorganisms (GCM) 10K type strain sequencing project: providing services to taxonomists for standard genome sequencing and annotation.</title>
        <authorList>
            <consortium name="The Broad Institute Genomics Platform"/>
            <consortium name="The Broad Institute Genome Sequencing Center for Infectious Disease"/>
            <person name="Wu L."/>
            <person name="Ma J."/>
        </authorList>
    </citation>
    <scope>NUCLEOTIDE SEQUENCE [LARGE SCALE GENOMIC DNA]</scope>
    <source>
        <strain evidence="2 3">JCM 3106</strain>
    </source>
</reference>
<dbReference type="InterPro" id="IPR011032">
    <property type="entry name" value="GroES-like_sf"/>
</dbReference>
<accession>A0ABN3Y947</accession>
<dbReference type="InterPro" id="IPR051397">
    <property type="entry name" value="Zn-ADH-like_protein"/>
</dbReference>
<sequence length="321" mass="33443">MGPEGPAHTQIGQRMRALVHHRAGRHMLRMDDVPVPEPGPSQALVQVVAFSFNFGEVAFRTPELPDGTIPGWDAAGVVVTPAADGSGPVSGARVVTFGWAGAWAEFRAVDTDELAVVPDGVDLGSTAALPVAGVTALQAVRRLGPILGGRVLVTGASGGVGRYAVQLAHLAGAEVVASVGSPERGEGLLALGATEVVVGPHTMRGRVDGVVDNVGGRQLAEAYQRLSSGGVVVAVGMASKEPTTIDFEQARIAHDRGRIETFNISVPLGGDLRYLVRLAEQGRLEIPVGLRAGWQSYEEAADRLLSRQVPGKAVLDVRESD</sequence>
<evidence type="ECO:0000313" key="2">
    <source>
        <dbReference type="EMBL" id="GAA3017348.1"/>
    </source>
</evidence>
<gene>
    <name evidence="2" type="ORF">GCM10017559_46520</name>
</gene>
<dbReference type="PANTHER" id="PTHR43677">
    <property type="entry name" value="SHORT-CHAIN DEHYDROGENASE/REDUCTASE"/>
    <property type="match status" value="1"/>
</dbReference>
<dbReference type="CDD" id="cd08270">
    <property type="entry name" value="MDR4"/>
    <property type="match status" value="1"/>
</dbReference>
<dbReference type="SUPFAM" id="SSF51735">
    <property type="entry name" value="NAD(P)-binding Rossmann-fold domains"/>
    <property type="match status" value="1"/>
</dbReference>
<keyword evidence="3" id="KW-1185">Reference proteome</keyword>
<evidence type="ECO:0000259" key="1">
    <source>
        <dbReference type="SMART" id="SM00829"/>
    </source>
</evidence>
<dbReference type="InterPro" id="IPR013154">
    <property type="entry name" value="ADH-like_N"/>
</dbReference>
<dbReference type="EMBL" id="BAAAWD010000013">
    <property type="protein sequence ID" value="GAA3017348.1"/>
    <property type="molecule type" value="Genomic_DNA"/>
</dbReference>
<dbReference type="PANTHER" id="PTHR43677:SF1">
    <property type="entry name" value="ACRYLYL-COA REDUCTASE ACUI-RELATED"/>
    <property type="match status" value="1"/>
</dbReference>
<dbReference type="InterPro" id="IPR020843">
    <property type="entry name" value="ER"/>
</dbReference>
<name>A0ABN3Y947_9ACTN</name>
<organism evidence="2 3">
    <name type="scientific">Streptosporangium longisporum</name>
    <dbReference type="NCBI Taxonomy" id="46187"/>
    <lineage>
        <taxon>Bacteria</taxon>
        <taxon>Bacillati</taxon>
        <taxon>Actinomycetota</taxon>
        <taxon>Actinomycetes</taxon>
        <taxon>Streptosporangiales</taxon>
        <taxon>Streptosporangiaceae</taxon>
        <taxon>Streptosporangium</taxon>
    </lineage>
</organism>
<dbReference type="Pfam" id="PF08240">
    <property type="entry name" value="ADH_N"/>
    <property type="match status" value="1"/>
</dbReference>
<dbReference type="SMART" id="SM00829">
    <property type="entry name" value="PKS_ER"/>
    <property type="match status" value="1"/>
</dbReference>
<protein>
    <submittedName>
        <fullName evidence="2">Zinc-binding dehydrogenase</fullName>
    </submittedName>
</protein>
<feature type="domain" description="Enoyl reductase (ER)" evidence="1">
    <location>
        <begin position="24"/>
        <end position="315"/>
    </location>
</feature>
<proteinExistence type="predicted"/>
<comment type="caution">
    <text evidence="2">The sequence shown here is derived from an EMBL/GenBank/DDBJ whole genome shotgun (WGS) entry which is preliminary data.</text>
</comment>
<dbReference type="InterPro" id="IPR013149">
    <property type="entry name" value="ADH-like_C"/>
</dbReference>
<dbReference type="Proteomes" id="UP001499930">
    <property type="component" value="Unassembled WGS sequence"/>
</dbReference>
<dbReference type="Gene3D" id="3.40.50.720">
    <property type="entry name" value="NAD(P)-binding Rossmann-like Domain"/>
    <property type="match status" value="1"/>
</dbReference>
<dbReference type="Pfam" id="PF00107">
    <property type="entry name" value="ADH_zinc_N"/>
    <property type="match status" value="1"/>
</dbReference>
<dbReference type="Gene3D" id="3.90.180.10">
    <property type="entry name" value="Medium-chain alcohol dehydrogenases, catalytic domain"/>
    <property type="match status" value="1"/>
</dbReference>
<dbReference type="SUPFAM" id="SSF50129">
    <property type="entry name" value="GroES-like"/>
    <property type="match status" value="1"/>
</dbReference>
<evidence type="ECO:0000313" key="3">
    <source>
        <dbReference type="Proteomes" id="UP001499930"/>
    </source>
</evidence>